<evidence type="ECO:0000313" key="3">
    <source>
        <dbReference type="Proteomes" id="UP000070700"/>
    </source>
</evidence>
<dbReference type="AlphaFoldDB" id="A0A194XL16"/>
<dbReference type="EMBL" id="KQ947409">
    <property type="protein sequence ID" value="KUJ20789.1"/>
    <property type="molecule type" value="Genomic_DNA"/>
</dbReference>
<gene>
    <name evidence="2" type="ORF">LY89DRAFT_779491</name>
</gene>
<evidence type="ECO:0000313" key="2">
    <source>
        <dbReference type="EMBL" id="KUJ20789.1"/>
    </source>
</evidence>
<sequence length="233" mass="27022">MASTSTDERNITAQSEALTEFHKFPKLPPELRLLIWKFACPPSNILVHPRDSWDDQGELHLPIGYEPTREFGLSQRLVRDFVFACHDAYKAYMESKPYHIRGQYNHARVIRFGPDDPIFIQHLETFFKSPEWDKLENSEWAGEITDLVVHPIGHGDFDWLKLLAVFKSLKKVRIMVGFWDLSIPALDEANSQRDLEDLEKLRQNNIENVNIPGIVTASSYIIQCSRSENEAWI</sequence>
<proteinExistence type="predicted"/>
<keyword evidence="3" id="KW-1185">Reference proteome</keyword>
<dbReference type="GeneID" id="28832023"/>
<reference evidence="2 3" key="1">
    <citation type="submission" date="2015-10" db="EMBL/GenBank/DDBJ databases">
        <title>Full genome of DAOMC 229536 Phialocephala scopiformis, a fungal endophyte of spruce producing the potent anti-insectan compound rugulosin.</title>
        <authorList>
            <consortium name="DOE Joint Genome Institute"/>
            <person name="Walker A.K."/>
            <person name="Frasz S.L."/>
            <person name="Seifert K.A."/>
            <person name="Miller J.D."/>
            <person name="Mondo S.J."/>
            <person name="Labutti K."/>
            <person name="Lipzen A."/>
            <person name="Dockter R."/>
            <person name="Kennedy M."/>
            <person name="Grigoriev I.V."/>
            <person name="Spatafora J.W."/>
        </authorList>
    </citation>
    <scope>NUCLEOTIDE SEQUENCE [LARGE SCALE GENOMIC DNA]</scope>
    <source>
        <strain evidence="2 3">CBS 120377</strain>
    </source>
</reference>
<protein>
    <recommendedName>
        <fullName evidence="1">2EXR domain-containing protein</fullName>
    </recommendedName>
</protein>
<dbReference type="Proteomes" id="UP000070700">
    <property type="component" value="Unassembled WGS sequence"/>
</dbReference>
<name>A0A194XL16_MOLSC</name>
<dbReference type="InterPro" id="IPR045518">
    <property type="entry name" value="2EXR"/>
</dbReference>
<dbReference type="Pfam" id="PF20150">
    <property type="entry name" value="2EXR"/>
    <property type="match status" value="1"/>
</dbReference>
<feature type="domain" description="2EXR" evidence="1">
    <location>
        <begin position="21"/>
        <end position="114"/>
    </location>
</feature>
<dbReference type="KEGG" id="psco:LY89DRAFT_779491"/>
<dbReference type="InParanoid" id="A0A194XL16"/>
<dbReference type="OrthoDB" id="3563668at2759"/>
<accession>A0A194XL16</accession>
<organism evidence="2 3">
    <name type="scientific">Mollisia scopiformis</name>
    <name type="common">Conifer needle endophyte fungus</name>
    <name type="synonym">Phialocephala scopiformis</name>
    <dbReference type="NCBI Taxonomy" id="149040"/>
    <lineage>
        <taxon>Eukaryota</taxon>
        <taxon>Fungi</taxon>
        <taxon>Dikarya</taxon>
        <taxon>Ascomycota</taxon>
        <taxon>Pezizomycotina</taxon>
        <taxon>Leotiomycetes</taxon>
        <taxon>Helotiales</taxon>
        <taxon>Mollisiaceae</taxon>
        <taxon>Mollisia</taxon>
    </lineage>
</organism>
<dbReference type="RefSeq" id="XP_018075144.1">
    <property type="nucleotide sequence ID" value="XM_018222297.1"/>
</dbReference>
<evidence type="ECO:0000259" key="1">
    <source>
        <dbReference type="Pfam" id="PF20150"/>
    </source>
</evidence>